<dbReference type="Pfam" id="PF06170">
    <property type="entry name" value="DUF983"/>
    <property type="match status" value="1"/>
</dbReference>
<evidence type="ECO:0000313" key="3">
    <source>
        <dbReference type="Proteomes" id="UP001431784"/>
    </source>
</evidence>
<gene>
    <name evidence="2" type="ORF">PUT78_00580</name>
</gene>
<feature type="transmembrane region" description="Helical" evidence="1">
    <location>
        <begin position="63"/>
        <end position="83"/>
    </location>
</feature>
<accession>A0ABT5T386</accession>
<evidence type="ECO:0000256" key="1">
    <source>
        <dbReference type="SAM" id="Phobius"/>
    </source>
</evidence>
<dbReference type="RefSeq" id="WP_274350047.1">
    <property type="nucleotide sequence ID" value="NZ_JAQZSM010000001.1"/>
</dbReference>
<comment type="caution">
    <text evidence="2">The sequence shown here is derived from an EMBL/GenBank/DDBJ whole genome shotgun (WGS) entry which is preliminary data.</text>
</comment>
<proteinExistence type="predicted"/>
<reference evidence="2" key="1">
    <citation type="submission" date="2023-02" db="EMBL/GenBank/DDBJ databases">
        <title>Description of Roseinatronobacter alkalisoli sp. nov., an alkaliphilic bacerium isolated from soda soil.</title>
        <authorList>
            <person name="Wei W."/>
        </authorList>
    </citation>
    <scope>NUCLEOTIDE SEQUENCE</scope>
    <source>
        <strain evidence="2">HJB301</strain>
    </source>
</reference>
<feature type="transmembrane region" description="Helical" evidence="1">
    <location>
        <begin position="89"/>
        <end position="108"/>
    </location>
</feature>
<keyword evidence="1" id="KW-0812">Transmembrane</keyword>
<keyword evidence="1" id="KW-0472">Membrane</keyword>
<name>A0ABT5T386_9RHOB</name>
<organism evidence="2 3">
    <name type="scientific">Roseinatronobacter alkalisoli</name>
    <dbReference type="NCBI Taxonomy" id="3028235"/>
    <lineage>
        <taxon>Bacteria</taxon>
        <taxon>Pseudomonadati</taxon>
        <taxon>Pseudomonadota</taxon>
        <taxon>Alphaproteobacteria</taxon>
        <taxon>Rhodobacterales</taxon>
        <taxon>Paracoccaceae</taxon>
        <taxon>Roseinatronobacter</taxon>
    </lineage>
</organism>
<dbReference type="InterPro" id="IPR009325">
    <property type="entry name" value="DUF983"/>
</dbReference>
<sequence>MMYAAHSQDIDDRPLGPAVLRGLQCKCPACGAAPLLRSYLKVRDTCPACGEDLTHARADDGPAYLTMLVTLKLLTPAMVAVMFRWDPNPILLFTAFSLLLVLMSLFLLPRFKGMIVAIQWSRRMHGFGDRDDRSS</sequence>
<evidence type="ECO:0000313" key="2">
    <source>
        <dbReference type="EMBL" id="MDD7969580.1"/>
    </source>
</evidence>
<dbReference type="EMBL" id="JAQZSM010000001">
    <property type="protein sequence ID" value="MDD7969580.1"/>
    <property type="molecule type" value="Genomic_DNA"/>
</dbReference>
<protein>
    <submittedName>
        <fullName evidence="2">DUF983 domain-containing protein</fullName>
    </submittedName>
</protein>
<keyword evidence="3" id="KW-1185">Reference proteome</keyword>
<keyword evidence="1" id="KW-1133">Transmembrane helix</keyword>
<dbReference type="Proteomes" id="UP001431784">
    <property type="component" value="Unassembled WGS sequence"/>
</dbReference>